<accession>A0A2P4NZ45</accession>
<organism evidence="2 3">
    <name type="scientific">Rhizophagus irregularis (strain DAOM 181602 / DAOM 197198 / MUCL 43194)</name>
    <name type="common">Arbuscular mycorrhizal fungus</name>
    <name type="synonym">Glomus intraradices</name>
    <dbReference type="NCBI Taxonomy" id="747089"/>
    <lineage>
        <taxon>Eukaryota</taxon>
        <taxon>Fungi</taxon>
        <taxon>Fungi incertae sedis</taxon>
        <taxon>Mucoromycota</taxon>
        <taxon>Glomeromycotina</taxon>
        <taxon>Glomeromycetes</taxon>
        <taxon>Glomerales</taxon>
        <taxon>Glomeraceae</taxon>
        <taxon>Rhizophagus</taxon>
    </lineage>
</organism>
<feature type="region of interest" description="Disordered" evidence="1">
    <location>
        <begin position="57"/>
        <end position="83"/>
    </location>
</feature>
<dbReference type="EMBL" id="AUPC02000535">
    <property type="protein sequence ID" value="POG58409.1"/>
    <property type="molecule type" value="Genomic_DNA"/>
</dbReference>
<dbReference type="AlphaFoldDB" id="A0A2P4NZ45"/>
<feature type="compositionally biased region" description="Acidic residues" evidence="1">
    <location>
        <begin position="57"/>
        <end position="69"/>
    </location>
</feature>
<feature type="compositionally biased region" description="Low complexity" evidence="1">
    <location>
        <begin position="70"/>
        <end position="82"/>
    </location>
</feature>
<evidence type="ECO:0000313" key="2">
    <source>
        <dbReference type="EMBL" id="POG58409.1"/>
    </source>
</evidence>
<evidence type="ECO:0000256" key="1">
    <source>
        <dbReference type="SAM" id="MobiDB-lite"/>
    </source>
</evidence>
<gene>
    <name evidence="2" type="ORF">GLOIN_2v1488626</name>
</gene>
<reference evidence="2 3" key="2">
    <citation type="journal article" date="2018" name="New Phytol.">
        <title>High intraspecific genome diversity in the model arbuscular mycorrhizal symbiont Rhizophagus irregularis.</title>
        <authorList>
            <person name="Chen E.C.H."/>
            <person name="Morin E."/>
            <person name="Beaudet D."/>
            <person name="Noel J."/>
            <person name="Yildirir G."/>
            <person name="Ndikumana S."/>
            <person name="Charron P."/>
            <person name="St-Onge C."/>
            <person name="Giorgi J."/>
            <person name="Kruger M."/>
            <person name="Marton T."/>
            <person name="Ropars J."/>
            <person name="Grigoriev I.V."/>
            <person name="Hainaut M."/>
            <person name="Henrissat B."/>
            <person name="Roux C."/>
            <person name="Martin F."/>
            <person name="Corradi N."/>
        </authorList>
    </citation>
    <scope>NUCLEOTIDE SEQUENCE [LARGE SCALE GENOMIC DNA]</scope>
    <source>
        <strain evidence="2 3">DAOM 197198</strain>
    </source>
</reference>
<evidence type="ECO:0000313" key="3">
    <source>
        <dbReference type="Proteomes" id="UP000018888"/>
    </source>
</evidence>
<reference evidence="2 3" key="1">
    <citation type="journal article" date="2013" name="Proc. Natl. Acad. Sci. U.S.A.">
        <title>Genome of an arbuscular mycorrhizal fungus provides insight into the oldest plant symbiosis.</title>
        <authorList>
            <person name="Tisserant E."/>
            <person name="Malbreil M."/>
            <person name="Kuo A."/>
            <person name="Kohler A."/>
            <person name="Symeonidi A."/>
            <person name="Balestrini R."/>
            <person name="Charron P."/>
            <person name="Duensing N."/>
            <person name="Frei Dit Frey N."/>
            <person name="Gianinazzi-Pearson V."/>
            <person name="Gilbert L.B."/>
            <person name="Handa Y."/>
            <person name="Herr J.R."/>
            <person name="Hijri M."/>
            <person name="Koul R."/>
            <person name="Kawaguchi M."/>
            <person name="Krajinski F."/>
            <person name="Lammers P.J."/>
            <person name="Masclaux F.G."/>
            <person name="Murat C."/>
            <person name="Morin E."/>
            <person name="Ndikumana S."/>
            <person name="Pagni M."/>
            <person name="Petitpierre D."/>
            <person name="Requena N."/>
            <person name="Rosikiewicz P."/>
            <person name="Riley R."/>
            <person name="Saito K."/>
            <person name="San Clemente H."/>
            <person name="Shapiro H."/>
            <person name="van Tuinen D."/>
            <person name="Becard G."/>
            <person name="Bonfante P."/>
            <person name="Paszkowski U."/>
            <person name="Shachar-Hill Y.Y."/>
            <person name="Tuskan G.A."/>
            <person name="Young P.W."/>
            <person name="Sanders I.R."/>
            <person name="Henrissat B."/>
            <person name="Rensing S.A."/>
            <person name="Grigoriev I.V."/>
            <person name="Corradi N."/>
            <person name="Roux C."/>
            <person name="Martin F."/>
        </authorList>
    </citation>
    <scope>NUCLEOTIDE SEQUENCE [LARGE SCALE GENOMIC DNA]</scope>
    <source>
        <strain evidence="2 3">DAOM 197198</strain>
    </source>
</reference>
<sequence length="123" mass="14607">MVNLLRTKQTTLKYKRIDGNVQETGAPPNGAPSWCLNKAALERLNRSTEVSIYDWDSENDSYNRDDDDNYNNPPDIDNNNNNKNKKYVTIWINHMIFQYMRLPYFFLEIFWIFHLNKLKKNGG</sequence>
<comment type="caution">
    <text evidence="2">The sequence shown here is derived from an EMBL/GenBank/DDBJ whole genome shotgun (WGS) entry which is preliminary data.</text>
</comment>
<protein>
    <submittedName>
        <fullName evidence="2">Uncharacterized protein</fullName>
    </submittedName>
</protein>
<dbReference type="Proteomes" id="UP000018888">
    <property type="component" value="Unassembled WGS sequence"/>
</dbReference>
<dbReference type="VEuPathDB" id="FungiDB:RhiirFUN_024138"/>
<keyword evidence="3" id="KW-1185">Reference proteome</keyword>
<name>A0A2P4NZ45_RHIID</name>
<proteinExistence type="predicted"/>